<organism evidence="4 5">
    <name type="scientific">Apiospora rasikravindrae</name>
    <dbReference type="NCBI Taxonomy" id="990691"/>
    <lineage>
        <taxon>Eukaryota</taxon>
        <taxon>Fungi</taxon>
        <taxon>Dikarya</taxon>
        <taxon>Ascomycota</taxon>
        <taxon>Pezizomycotina</taxon>
        <taxon>Sordariomycetes</taxon>
        <taxon>Xylariomycetidae</taxon>
        <taxon>Amphisphaeriales</taxon>
        <taxon>Apiosporaceae</taxon>
        <taxon>Apiospora</taxon>
    </lineage>
</organism>
<dbReference type="EMBL" id="JAQQWK010000006">
    <property type="protein sequence ID" value="KAK8039998.1"/>
    <property type="molecule type" value="Genomic_DNA"/>
</dbReference>
<protein>
    <recommendedName>
        <fullName evidence="3">Zn(2)-C6 fungal-type domain-containing protein</fullName>
    </recommendedName>
</protein>
<comment type="caution">
    <text evidence="4">The sequence shown here is derived from an EMBL/GenBank/DDBJ whole genome shotgun (WGS) entry which is preliminary data.</text>
</comment>
<feature type="domain" description="Zn(2)-C6 fungal-type" evidence="3">
    <location>
        <begin position="12"/>
        <end position="42"/>
    </location>
</feature>
<dbReference type="InterPro" id="IPR001138">
    <property type="entry name" value="Zn2Cys6_DnaBD"/>
</dbReference>
<dbReference type="CDD" id="cd00067">
    <property type="entry name" value="GAL4"/>
    <property type="match status" value="1"/>
</dbReference>
<evidence type="ECO:0000259" key="3">
    <source>
        <dbReference type="PROSITE" id="PS00463"/>
    </source>
</evidence>
<keyword evidence="1" id="KW-0539">Nucleus</keyword>
<dbReference type="Proteomes" id="UP001444661">
    <property type="component" value="Unassembled WGS sequence"/>
</dbReference>
<proteinExistence type="predicted"/>
<keyword evidence="5" id="KW-1185">Reference proteome</keyword>
<reference evidence="4 5" key="1">
    <citation type="submission" date="2023-01" db="EMBL/GenBank/DDBJ databases">
        <title>Analysis of 21 Apiospora genomes using comparative genomics revels a genus with tremendous synthesis potential of carbohydrate active enzymes and secondary metabolites.</title>
        <authorList>
            <person name="Sorensen T."/>
        </authorList>
    </citation>
    <scope>NUCLEOTIDE SEQUENCE [LARGE SCALE GENOMIC DNA]</scope>
    <source>
        <strain evidence="4 5">CBS 33761</strain>
    </source>
</reference>
<dbReference type="SUPFAM" id="SSF57701">
    <property type="entry name" value="Zn2/Cys6 DNA-binding domain"/>
    <property type="match status" value="1"/>
</dbReference>
<evidence type="ECO:0000256" key="2">
    <source>
        <dbReference type="SAM" id="MobiDB-lite"/>
    </source>
</evidence>
<name>A0ABR1T093_9PEZI</name>
<feature type="region of interest" description="Disordered" evidence="2">
    <location>
        <begin position="26"/>
        <end position="117"/>
    </location>
</feature>
<evidence type="ECO:0000313" key="4">
    <source>
        <dbReference type="EMBL" id="KAK8039998.1"/>
    </source>
</evidence>
<dbReference type="InterPro" id="IPR036864">
    <property type="entry name" value="Zn2-C6_fun-type_DNA-bd_sf"/>
</dbReference>
<sequence>MPPQPPERNRKACDKCHQQKLSCKKIGGGDECERCHRLKRPCTSSPPLRNQRSSTTRRNPREHDGGRRRAKTLAILPRSPPPPGPATTTAAAGIRHPPPSSSYSSSESGSSCYSQDQDTTASAIPVLSEQLVTDTAEQQHQHQQQYIEPVCWPGNDVTAAEFSSGGAFPPYFVPFWPEQTEGGYQDKSPTAPQDIRPIQAVRGFADLDPDLEGRDVVELPLEAHLVPLQHTVAAAPPIASLDTREPTTVRHDLGSYACFSTHFGFGPGFGQYGGGGYGPGSRVRFDWLPVTCSEASFQEDMT</sequence>
<evidence type="ECO:0000313" key="5">
    <source>
        <dbReference type="Proteomes" id="UP001444661"/>
    </source>
</evidence>
<feature type="compositionally biased region" description="Polar residues" evidence="2">
    <location>
        <begin position="42"/>
        <end position="57"/>
    </location>
</feature>
<evidence type="ECO:0000256" key="1">
    <source>
        <dbReference type="ARBA" id="ARBA00023242"/>
    </source>
</evidence>
<gene>
    <name evidence="4" type="ORF">PG993_008409</name>
</gene>
<feature type="compositionally biased region" description="Low complexity" evidence="2">
    <location>
        <begin position="101"/>
        <end position="114"/>
    </location>
</feature>
<dbReference type="PROSITE" id="PS00463">
    <property type="entry name" value="ZN2_CY6_FUNGAL_1"/>
    <property type="match status" value="1"/>
</dbReference>
<accession>A0ABR1T093</accession>